<proteinExistence type="predicted"/>
<accession>A0A3P5XC12</accession>
<evidence type="ECO:0000313" key="1">
    <source>
        <dbReference type="EMBL" id="VDC26009.1"/>
    </source>
</evidence>
<reference evidence="1 2" key="1">
    <citation type="submission" date="2018-11" db="EMBL/GenBank/DDBJ databases">
        <authorList>
            <person name="Criscuolo A."/>
        </authorList>
    </citation>
    <scope>NUCLEOTIDE SEQUENCE [LARGE SCALE GENOMIC DNA]</scope>
    <source>
        <strain evidence="1">ATB-66</strain>
    </source>
</reference>
<dbReference type="RefSeq" id="WP_124069802.1">
    <property type="nucleotide sequence ID" value="NZ_CBCRXF010000006.1"/>
</dbReference>
<dbReference type="OrthoDB" id="2835997at2"/>
<keyword evidence="2" id="KW-1185">Reference proteome</keyword>
<dbReference type="Proteomes" id="UP000270468">
    <property type="component" value="Unassembled WGS sequence"/>
</dbReference>
<sequence length="221" mass="25580">MKLINVRKGQFVYFQNKLHKVYSIKTFFKQSIHLIRLEDFEQQLATAKDIDFYKPKHLDSFIYIQKRYTLNKDVKAKVGDYILVINPKPDSLDHHHLHAIEMVSSIEKNGVISNKSNGIKHNEYWVMVPGLEDGATIIDLQHPDEKTAENQESLRGETDLPNTYIPKIGDVYQRNDSDPIMQAMVVAIQGQNVYLGGDLEVKMNILADKEKWSYVQNVLDY</sequence>
<gene>
    <name evidence="1" type="ORF">FILTAD_01426</name>
</gene>
<dbReference type="AlphaFoldDB" id="A0A3P5XC12"/>
<name>A0A3P5XC12_9BACL</name>
<dbReference type="EMBL" id="UXAV01000036">
    <property type="protein sequence ID" value="VDC26009.1"/>
    <property type="molecule type" value="Genomic_DNA"/>
</dbReference>
<organism evidence="1 2">
    <name type="scientific">Filibacter tadaridae</name>
    <dbReference type="NCBI Taxonomy" id="2483811"/>
    <lineage>
        <taxon>Bacteria</taxon>
        <taxon>Bacillati</taxon>
        <taxon>Bacillota</taxon>
        <taxon>Bacilli</taxon>
        <taxon>Bacillales</taxon>
        <taxon>Caryophanaceae</taxon>
        <taxon>Filibacter</taxon>
    </lineage>
</organism>
<evidence type="ECO:0000313" key="2">
    <source>
        <dbReference type="Proteomes" id="UP000270468"/>
    </source>
</evidence>
<protein>
    <submittedName>
        <fullName evidence="1">Uncharacterized protein</fullName>
    </submittedName>
</protein>